<keyword evidence="5" id="KW-0274">FAD</keyword>
<dbReference type="InterPro" id="IPR036188">
    <property type="entry name" value="FAD/NAD-bd_sf"/>
</dbReference>
<evidence type="ECO:0000256" key="2">
    <source>
        <dbReference type="ARBA" id="ARBA00004924"/>
    </source>
</evidence>
<keyword evidence="6" id="KW-0521">NADP</keyword>
<dbReference type="Gene3D" id="3.50.50.60">
    <property type="entry name" value="FAD/NAD(P)-binding domain"/>
    <property type="match status" value="1"/>
</dbReference>
<comment type="cofactor">
    <cofactor evidence="1">
        <name>FAD</name>
        <dbReference type="ChEBI" id="CHEBI:57692"/>
    </cofactor>
</comment>
<dbReference type="SUPFAM" id="SSF51905">
    <property type="entry name" value="FAD/NAD(P)-binding domain"/>
    <property type="match status" value="1"/>
</dbReference>
<evidence type="ECO:0000256" key="5">
    <source>
        <dbReference type="ARBA" id="ARBA00022827"/>
    </source>
</evidence>
<organism evidence="9 10">
    <name type="scientific">Halorussus aquaticus</name>
    <dbReference type="NCBI Taxonomy" id="2953748"/>
    <lineage>
        <taxon>Archaea</taxon>
        <taxon>Methanobacteriati</taxon>
        <taxon>Methanobacteriota</taxon>
        <taxon>Stenosarchaea group</taxon>
        <taxon>Halobacteria</taxon>
        <taxon>Halobacteriales</taxon>
        <taxon>Haladaptataceae</taxon>
        <taxon>Halorussus</taxon>
    </lineage>
</organism>
<evidence type="ECO:0000256" key="8">
    <source>
        <dbReference type="SAM" id="MobiDB-lite"/>
    </source>
</evidence>
<evidence type="ECO:0000256" key="4">
    <source>
        <dbReference type="ARBA" id="ARBA00022630"/>
    </source>
</evidence>
<evidence type="ECO:0000256" key="7">
    <source>
        <dbReference type="ARBA" id="ARBA00023002"/>
    </source>
</evidence>
<feature type="region of interest" description="Disordered" evidence="8">
    <location>
        <begin position="451"/>
        <end position="479"/>
    </location>
</feature>
<dbReference type="PANTHER" id="PTHR42802:SF1">
    <property type="entry name" value="L-ORNITHINE N(5)-MONOOXYGENASE"/>
    <property type="match status" value="1"/>
</dbReference>
<dbReference type="GO" id="GO:0016491">
    <property type="term" value="F:oxidoreductase activity"/>
    <property type="evidence" value="ECO:0007669"/>
    <property type="project" value="UniProtKB-KW"/>
</dbReference>
<evidence type="ECO:0000256" key="6">
    <source>
        <dbReference type="ARBA" id="ARBA00022857"/>
    </source>
</evidence>
<evidence type="ECO:0000313" key="10">
    <source>
        <dbReference type="Proteomes" id="UP001595945"/>
    </source>
</evidence>
<dbReference type="Proteomes" id="UP001595945">
    <property type="component" value="Unassembled WGS sequence"/>
</dbReference>
<keyword evidence="4" id="KW-0285">Flavoprotein</keyword>
<comment type="caution">
    <text evidence="9">The sequence shown here is derived from an EMBL/GenBank/DDBJ whole genome shotgun (WGS) entry which is preliminary data.</text>
</comment>
<keyword evidence="10" id="KW-1185">Reference proteome</keyword>
<accession>A0ABD5PWA3</accession>
<dbReference type="GeneID" id="73046167"/>
<reference evidence="9 10" key="1">
    <citation type="journal article" date="2019" name="Int. J. Syst. Evol. Microbiol.">
        <title>The Global Catalogue of Microorganisms (GCM) 10K type strain sequencing project: providing services to taxonomists for standard genome sequencing and annotation.</title>
        <authorList>
            <consortium name="The Broad Institute Genomics Platform"/>
            <consortium name="The Broad Institute Genome Sequencing Center for Infectious Disease"/>
            <person name="Wu L."/>
            <person name="Ma J."/>
        </authorList>
    </citation>
    <scope>NUCLEOTIDE SEQUENCE [LARGE SCALE GENOMIC DNA]</scope>
    <source>
        <strain evidence="9 10">XZYJ18</strain>
    </source>
</reference>
<keyword evidence="7" id="KW-0560">Oxidoreductase</keyword>
<dbReference type="EMBL" id="JBHSHT010000001">
    <property type="protein sequence ID" value="MFC4822791.1"/>
    <property type="molecule type" value="Genomic_DNA"/>
</dbReference>
<comment type="similarity">
    <text evidence="3">Belongs to the lysine N(6)-hydroxylase/L-ornithine N(5)-oxygenase family.</text>
</comment>
<protein>
    <submittedName>
        <fullName evidence="9">Lysine N(6)-hydroxylase/L-ornithine N(5)-oxygenase family protein</fullName>
    </submittedName>
</protein>
<proteinExistence type="inferred from homology"/>
<comment type="pathway">
    <text evidence="2">Siderophore biosynthesis.</text>
</comment>
<dbReference type="PANTHER" id="PTHR42802">
    <property type="entry name" value="MONOOXYGENASE"/>
    <property type="match status" value="1"/>
</dbReference>
<gene>
    <name evidence="9" type="ORF">ACFO9K_00810</name>
</gene>
<dbReference type="InterPro" id="IPR025700">
    <property type="entry name" value="Lys/Orn_oxygenase"/>
</dbReference>
<sequence>MSRIRDVVGVGLGPFNLGLAALLDGAEADVDALFLEQDDEFAWHEGMLIAGTTLEVPFLADLVTMADPTNPHSYLNYLRERDRLYEFYFYETFQIPRREYDDYLRWVAERLGTCRFGRRVEDVAWQNGSRDDASEDGHFVVTARNPETGQERTYRARNLALGVGSRPYVPETLRGHPQADVFHTAEYRFRRDRCLDADSITVVGSGQSAAEVFHDLLDRQPDAGYRLDWLTRSEGFFSMEYSKLGLQHFTPEYVEYFYDLPDDRKDEIRADQDLLYKGIDPETSAAVYDLLYERSVGDRDPDVGLFAVTEVEDIDAIDAGEASETGANYRLDCRQWQTDESFVHESDVVILGTGYHRPVPEFLDPIEDRIAWDEKGRYRVTEDHRLVLDDVAGDVFVQNGDLHSHGVGAPDLGLGCYRNSRIVNRLVGREVYPEDADTVYQDFAVEEFVNRRGRGRGDADTGSGGGDASHPESAAPEGE</sequence>
<evidence type="ECO:0000313" key="9">
    <source>
        <dbReference type="EMBL" id="MFC4822791.1"/>
    </source>
</evidence>
<dbReference type="RefSeq" id="WP_254267692.1">
    <property type="nucleotide sequence ID" value="NZ_CP100400.1"/>
</dbReference>
<dbReference type="Pfam" id="PF13434">
    <property type="entry name" value="Lys_Orn_oxgnase"/>
    <property type="match status" value="1"/>
</dbReference>
<evidence type="ECO:0000256" key="1">
    <source>
        <dbReference type="ARBA" id="ARBA00001974"/>
    </source>
</evidence>
<name>A0ABD5PWA3_9EURY</name>
<evidence type="ECO:0000256" key="3">
    <source>
        <dbReference type="ARBA" id="ARBA00007588"/>
    </source>
</evidence>
<dbReference type="AlphaFoldDB" id="A0ABD5PWA3"/>